<protein>
    <recommendedName>
        <fullName evidence="8">ADP,ATP carrier protein</fullName>
    </recommendedName>
</protein>
<dbReference type="EMBL" id="JAJNDC010000003">
    <property type="protein sequence ID" value="MCW9713765.1"/>
    <property type="molecule type" value="Genomic_DNA"/>
</dbReference>
<comment type="similarity">
    <text evidence="8">Belongs to the ADP/ATP translocase tlc family.</text>
</comment>
<keyword evidence="4 8" id="KW-0547">Nucleotide-binding</keyword>
<dbReference type="InterPro" id="IPR011989">
    <property type="entry name" value="ARM-like"/>
</dbReference>
<dbReference type="InterPro" id="IPR016024">
    <property type="entry name" value="ARM-type_fold"/>
</dbReference>
<keyword evidence="10" id="KW-1185">Reference proteome</keyword>
<dbReference type="Pfam" id="PF13646">
    <property type="entry name" value="HEAT_2"/>
    <property type="match status" value="1"/>
</dbReference>
<feature type="transmembrane region" description="Helical" evidence="8">
    <location>
        <begin position="139"/>
        <end position="158"/>
    </location>
</feature>
<keyword evidence="5 8" id="KW-0067">ATP-binding</keyword>
<dbReference type="Pfam" id="PF03219">
    <property type="entry name" value="TLC"/>
    <property type="match status" value="1"/>
</dbReference>
<evidence type="ECO:0000256" key="4">
    <source>
        <dbReference type="ARBA" id="ARBA00022741"/>
    </source>
</evidence>
<dbReference type="Gene3D" id="1.20.1250.20">
    <property type="entry name" value="MFS general substrate transporter like domains"/>
    <property type="match status" value="1"/>
</dbReference>
<reference evidence="9 10" key="1">
    <citation type="submission" date="2021-11" db="EMBL/GenBank/DDBJ databases">
        <title>Aliifidinibius sp. nov., a new bacterium isolated from saline soil.</title>
        <authorList>
            <person name="Galisteo C."/>
            <person name="De La Haba R."/>
            <person name="Sanchez-Porro C."/>
            <person name="Ventosa A."/>
        </authorList>
    </citation>
    <scope>NUCLEOTIDE SEQUENCE [LARGE SCALE GENOMIC DNA]</scope>
    <source>
        <strain evidence="9 10">KACC 190600</strain>
    </source>
</reference>
<dbReference type="Proteomes" id="UP001207337">
    <property type="component" value="Unassembled WGS sequence"/>
</dbReference>
<feature type="transmembrane region" description="Helical" evidence="8">
    <location>
        <begin position="49"/>
        <end position="67"/>
    </location>
</feature>
<evidence type="ECO:0000256" key="1">
    <source>
        <dbReference type="ARBA" id="ARBA00004141"/>
    </source>
</evidence>
<feature type="transmembrane region" description="Helical" evidence="8">
    <location>
        <begin position="222"/>
        <end position="239"/>
    </location>
</feature>
<keyword evidence="3 8" id="KW-0812">Transmembrane</keyword>
<comment type="subcellular location">
    <subcellularLocation>
        <location evidence="1 8">Membrane</location>
        <topology evidence="1 8">Multi-pass membrane protein</topology>
    </subcellularLocation>
</comment>
<feature type="transmembrane region" description="Helical" evidence="8">
    <location>
        <begin position="12"/>
        <end position="29"/>
    </location>
</feature>
<proteinExistence type="inferred from homology"/>
<evidence type="ECO:0000256" key="6">
    <source>
        <dbReference type="ARBA" id="ARBA00022989"/>
    </source>
</evidence>
<evidence type="ECO:0000313" key="9">
    <source>
        <dbReference type="EMBL" id="MCW9713765.1"/>
    </source>
</evidence>
<feature type="transmembrane region" description="Helical" evidence="8">
    <location>
        <begin position="286"/>
        <end position="310"/>
    </location>
</feature>
<feature type="transmembrane region" description="Helical" evidence="8">
    <location>
        <begin position="170"/>
        <end position="189"/>
    </location>
</feature>
<feature type="transmembrane region" description="Helical" evidence="8">
    <location>
        <begin position="79"/>
        <end position="97"/>
    </location>
</feature>
<accession>A0ABT3Q112</accession>
<dbReference type="RefSeq" id="WP_265790683.1">
    <property type="nucleotide sequence ID" value="NZ_BAABRS010000003.1"/>
</dbReference>
<gene>
    <name evidence="9" type="ORF">LQ318_12710</name>
</gene>
<dbReference type="PANTHER" id="PTHR43596:SF1">
    <property type="entry name" value="ADP,ATP CARRIER PROTEIN"/>
    <property type="match status" value="1"/>
</dbReference>
<evidence type="ECO:0000256" key="2">
    <source>
        <dbReference type="ARBA" id="ARBA00022448"/>
    </source>
</evidence>
<evidence type="ECO:0000256" key="7">
    <source>
        <dbReference type="ARBA" id="ARBA00023136"/>
    </source>
</evidence>
<dbReference type="InterPro" id="IPR036259">
    <property type="entry name" value="MFS_trans_sf"/>
</dbReference>
<comment type="caution">
    <text evidence="9">The sequence shown here is derived from an EMBL/GenBank/DDBJ whole genome shotgun (WGS) entry which is preliminary data.</text>
</comment>
<sequence length="934" mass="105313">MFDIREGEYRTAFLMQLNIFLLISTLLIVKPAVNALFLSKFGAERLPEAFILVAVAALLISTLYARLLDRLSLNKIIEGTLVISFVALVSFVILLQLNVPDGLILYLFYVWTAIFAVLAGSQFWVLANLVYNVREAKRLFGFIGSGAIAGGIFGGYLTSVLAPVIGSENVLFLGASLLLICIPVSRTIWTENVSHLSLYRRKKRFQGIGEHPIRTIINSRHLTYLACIIGISVIVAKLVDFQFNDMAHRAITDPDELAAFLGFWFSNLNLLSLFVQLFFTARVVGTLGIGISLLFLPLGILLGATTLLIFPELWAAVLLKTADGSLKQSINKSATELLALPIPQDIKNKTKTFIDVVIDSTATGVAGVLLIFIVNAIDFYSWVISLSIILLIGVWIYLAYKVRIEYLRSFKLQVQNVSNEQDISQITDPDSILQGIEDVLKAGSEKQILYILSKVQNIQSDSLADHIYPLLEHDSPQVRAEAIRTLYFLGSQHMVEKIRPLIYDPSYEVKMAAFEYLFEYSSEETIVILDRYLDHNNLEISDAALASLALETRNNPTLKNIYKLEQRIDERLGALELSSDSDASLSKGAKLRLLDIVSNAGISDYYSYIETMLAHEDPEVKRKAILSAGRTLNPDFIDPLISFLADKKYLDTARKALINYNTPAIDPFISAIKNRAYPIRALRNLPSVIEKFDSQQAVVALFDLLDDQDQKLRVKSVRALNNMKTSHPELVFNSKEIARHLLQQGKLYLETLSAMYAQIIVNYRRSQKEGLPEQEDGQKRARRELIDLLEKRLDMDLELIFGLLELKYPAEEVNLIYNGVRSNKPEQQNNAIEFLDNLLEPDLKRVLIPVVEMTVLDSVSEEVLRSHRLKIPSEKECFEMLLEEGDLQIKLAVLKLISELEDKKYLTIVKSYSKNNNTQVRQIANKALSKILER</sequence>
<feature type="transmembrane region" description="Helical" evidence="8">
    <location>
        <begin position="379"/>
        <end position="400"/>
    </location>
</feature>
<keyword evidence="2 8" id="KW-0813">Transport</keyword>
<dbReference type="InterPro" id="IPR004667">
    <property type="entry name" value="ADP_ATP_car_bac_type"/>
</dbReference>
<evidence type="ECO:0000256" key="8">
    <source>
        <dbReference type="RuleBase" id="RU363121"/>
    </source>
</evidence>
<organism evidence="9 10">
    <name type="scientific">Fodinibius salicampi</name>
    <dbReference type="NCBI Taxonomy" id="1920655"/>
    <lineage>
        <taxon>Bacteria</taxon>
        <taxon>Pseudomonadati</taxon>
        <taxon>Balneolota</taxon>
        <taxon>Balneolia</taxon>
        <taxon>Balneolales</taxon>
        <taxon>Balneolaceae</taxon>
        <taxon>Fodinibius</taxon>
    </lineage>
</organism>
<keyword evidence="7 8" id="KW-0472">Membrane</keyword>
<evidence type="ECO:0000256" key="3">
    <source>
        <dbReference type="ARBA" id="ARBA00022692"/>
    </source>
</evidence>
<evidence type="ECO:0000256" key="5">
    <source>
        <dbReference type="ARBA" id="ARBA00022840"/>
    </source>
</evidence>
<dbReference type="SUPFAM" id="SSF48371">
    <property type="entry name" value="ARM repeat"/>
    <property type="match status" value="1"/>
</dbReference>
<feature type="transmembrane region" description="Helical" evidence="8">
    <location>
        <begin position="259"/>
        <end position="279"/>
    </location>
</feature>
<keyword evidence="6 8" id="KW-1133">Transmembrane helix</keyword>
<evidence type="ECO:0000313" key="10">
    <source>
        <dbReference type="Proteomes" id="UP001207337"/>
    </source>
</evidence>
<dbReference type="SUPFAM" id="SSF103473">
    <property type="entry name" value="MFS general substrate transporter"/>
    <property type="match status" value="1"/>
</dbReference>
<dbReference type="Gene3D" id="1.25.10.10">
    <property type="entry name" value="Leucine-rich Repeat Variant"/>
    <property type="match status" value="2"/>
</dbReference>
<name>A0ABT3Q112_9BACT</name>
<feature type="transmembrane region" description="Helical" evidence="8">
    <location>
        <begin position="103"/>
        <end position="127"/>
    </location>
</feature>
<dbReference type="PANTHER" id="PTHR43596">
    <property type="entry name" value="ADP,ATP CARRIER PROTEIN"/>
    <property type="match status" value="1"/>
</dbReference>